<feature type="region of interest" description="Disordered" evidence="4">
    <location>
        <begin position="321"/>
        <end position="346"/>
    </location>
</feature>
<dbReference type="PROSITE" id="PS01108">
    <property type="entry name" value="RIBOSOMAL_L24"/>
    <property type="match status" value="1"/>
</dbReference>
<keyword evidence="6" id="KW-1185">Reference proteome</keyword>
<sequence length="517" mass="59077">MSQLAVRPGRNAARQAKKLKEMRHVKNAIVWHERERKKRQELQQERWDSKQAVIQRIKWQNEHIRDVRKNALANAREDWKLGPLRPNRAIGDGADKYGALTANQMQKPEIPVRTQKNRNEHRERKGLEPEYPLVVDDKKYFPIVENDRVVVLKGRDAGKIGVVQDIIERTHEVIVKGINMQYYDSDVYNAAASDGMGPKHENEVPVPLANVRLVVPSETVKGNTKHYEDVIVEKIFMERHTTGIDPYTGTDYGDAEIPEHHQYDPGTGLPIFYRYIAGTRHRIEWPWERSVEVEDSGTTEKTGANRQSWFRKTMGTISSPITSLKSWRNKSKESAKPTKKAKRSLGEKIEEIEKKQAEKFRGQLPKSQELEVRSAVDNVDSTRNIVEDAQSMAYTLVAPPFPDTLGEELRGDIHEFAIKAKKDPEAPRGPKTKRPLTEQGIIAREAAREKKRAAEAMKTPMQLRWELEHAKKVEGLKKNPLVDTDTLLLALGQHMQKAAVKPRKGKAPATEQVQELD</sequence>
<dbReference type="Gene3D" id="2.30.30.30">
    <property type="match status" value="1"/>
</dbReference>
<dbReference type="SUPFAM" id="SSF50104">
    <property type="entry name" value="Translation proteins SH3-like domain"/>
    <property type="match status" value="1"/>
</dbReference>
<proteinExistence type="inferred from homology"/>
<dbReference type="GO" id="GO:0006412">
    <property type="term" value="P:translation"/>
    <property type="evidence" value="ECO:0007669"/>
    <property type="project" value="InterPro"/>
</dbReference>
<evidence type="ECO:0000313" key="5">
    <source>
        <dbReference type="EMBL" id="KAF1940888.1"/>
    </source>
</evidence>
<dbReference type="InterPro" id="IPR005825">
    <property type="entry name" value="Ribosomal_uL24_CS"/>
</dbReference>
<dbReference type="OrthoDB" id="359154at2759"/>
<evidence type="ECO:0000256" key="1">
    <source>
        <dbReference type="ARBA" id="ARBA00010618"/>
    </source>
</evidence>
<evidence type="ECO:0000313" key="6">
    <source>
        <dbReference type="Proteomes" id="UP000800038"/>
    </source>
</evidence>
<dbReference type="GO" id="GO:0003735">
    <property type="term" value="F:structural constituent of ribosome"/>
    <property type="evidence" value="ECO:0007669"/>
    <property type="project" value="InterPro"/>
</dbReference>
<name>A0A6A5SML4_9PLEO</name>
<organism evidence="5 6">
    <name type="scientific">Clathrospora elynae</name>
    <dbReference type="NCBI Taxonomy" id="706981"/>
    <lineage>
        <taxon>Eukaryota</taxon>
        <taxon>Fungi</taxon>
        <taxon>Dikarya</taxon>
        <taxon>Ascomycota</taxon>
        <taxon>Pezizomycotina</taxon>
        <taxon>Dothideomycetes</taxon>
        <taxon>Pleosporomycetidae</taxon>
        <taxon>Pleosporales</taxon>
        <taxon>Diademaceae</taxon>
        <taxon>Clathrospora</taxon>
    </lineage>
</organism>
<dbReference type="PANTHER" id="PTHR12903">
    <property type="entry name" value="MITOCHONDRIAL RIBOSOMAL PROTEIN L24"/>
    <property type="match status" value="1"/>
</dbReference>
<dbReference type="InterPro" id="IPR003256">
    <property type="entry name" value="Ribosomal_uL24"/>
</dbReference>
<dbReference type="InterPro" id="IPR041988">
    <property type="entry name" value="Ribosomal_uL24_KOW"/>
</dbReference>
<accession>A0A6A5SML4</accession>
<evidence type="ECO:0000256" key="2">
    <source>
        <dbReference type="ARBA" id="ARBA00022980"/>
    </source>
</evidence>
<dbReference type="Proteomes" id="UP000800038">
    <property type="component" value="Unassembled WGS sequence"/>
</dbReference>
<protein>
    <submittedName>
        <fullName evidence="5">KOW motif domain-containing protein</fullName>
    </submittedName>
</protein>
<dbReference type="InterPro" id="IPR014722">
    <property type="entry name" value="Rib_uL2_dom2"/>
</dbReference>
<evidence type="ECO:0000256" key="4">
    <source>
        <dbReference type="SAM" id="MobiDB-lite"/>
    </source>
</evidence>
<reference evidence="5" key="1">
    <citation type="journal article" date="2020" name="Stud. Mycol.">
        <title>101 Dothideomycetes genomes: a test case for predicting lifestyles and emergence of pathogens.</title>
        <authorList>
            <person name="Haridas S."/>
            <person name="Albert R."/>
            <person name="Binder M."/>
            <person name="Bloem J."/>
            <person name="Labutti K."/>
            <person name="Salamov A."/>
            <person name="Andreopoulos B."/>
            <person name="Baker S."/>
            <person name="Barry K."/>
            <person name="Bills G."/>
            <person name="Bluhm B."/>
            <person name="Cannon C."/>
            <person name="Castanera R."/>
            <person name="Culley D."/>
            <person name="Daum C."/>
            <person name="Ezra D."/>
            <person name="Gonzalez J."/>
            <person name="Henrissat B."/>
            <person name="Kuo A."/>
            <person name="Liang C."/>
            <person name="Lipzen A."/>
            <person name="Lutzoni F."/>
            <person name="Magnuson J."/>
            <person name="Mondo S."/>
            <person name="Nolan M."/>
            <person name="Ohm R."/>
            <person name="Pangilinan J."/>
            <person name="Park H.-J."/>
            <person name="Ramirez L."/>
            <person name="Alfaro M."/>
            <person name="Sun H."/>
            <person name="Tritt A."/>
            <person name="Yoshinaga Y."/>
            <person name="Zwiers L.-H."/>
            <person name="Turgeon B."/>
            <person name="Goodwin S."/>
            <person name="Spatafora J."/>
            <person name="Crous P."/>
            <person name="Grigoriev I."/>
        </authorList>
    </citation>
    <scope>NUCLEOTIDE SEQUENCE</scope>
    <source>
        <strain evidence="5">CBS 161.51</strain>
    </source>
</reference>
<dbReference type="AlphaFoldDB" id="A0A6A5SML4"/>
<dbReference type="EMBL" id="ML976056">
    <property type="protein sequence ID" value="KAF1940888.1"/>
    <property type="molecule type" value="Genomic_DNA"/>
</dbReference>
<keyword evidence="3" id="KW-0687">Ribonucleoprotein</keyword>
<dbReference type="CDD" id="cd06089">
    <property type="entry name" value="KOW_RPL26"/>
    <property type="match status" value="1"/>
</dbReference>
<comment type="similarity">
    <text evidence="1">Belongs to the universal ribosomal protein uL24 family.</text>
</comment>
<dbReference type="GO" id="GO:0003723">
    <property type="term" value="F:RNA binding"/>
    <property type="evidence" value="ECO:0007669"/>
    <property type="project" value="InterPro"/>
</dbReference>
<dbReference type="GO" id="GO:0005840">
    <property type="term" value="C:ribosome"/>
    <property type="evidence" value="ECO:0007669"/>
    <property type="project" value="UniProtKB-KW"/>
</dbReference>
<gene>
    <name evidence="5" type="ORF">EJ02DRAFT_405755</name>
</gene>
<dbReference type="InterPro" id="IPR008991">
    <property type="entry name" value="Translation_prot_SH3-like_sf"/>
</dbReference>
<keyword evidence="2" id="KW-0689">Ribosomal protein</keyword>
<dbReference type="GO" id="GO:1990904">
    <property type="term" value="C:ribonucleoprotein complex"/>
    <property type="evidence" value="ECO:0007669"/>
    <property type="project" value="UniProtKB-KW"/>
</dbReference>
<evidence type="ECO:0000256" key="3">
    <source>
        <dbReference type="ARBA" id="ARBA00023274"/>
    </source>
</evidence>